<keyword evidence="3" id="KW-1003">Cell membrane</keyword>
<evidence type="ECO:0000256" key="3">
    <source>
        <dbReference type="ARBA" id="ARBA00022475"/>
    </source>
</evidence>
<dbReference type="PANTHER" id="PTHR42643:SF33">
    <property type="entry name" value="GLUTAMATE RECEPTOR 2-LIKE PROTEIN"/>
    <property type="match status" value="1"/>
</dbReference>
<feature type="domain" description="Ionotropic glutamate receptor C-terminal" evidence="11">
    <location>
        <begin position="966"/>
        <end position="1156"/>
    </location>
</feature>
<evidence type="ECO:0000256" key="6">
    <source>
        <dbReference type="ARBA" id="ARBA00023136"/>
    </source>
</evidence>
<gene>
    <name evidence="14" type="primary">LOC113508716</name>
</gene>
<feature type="transmembrane region" description="Helical" evidence="9">
    <location>
        <begin position="365"/>
        <end position="386"/>
    </location>
</feature>
<dbReference type="SUPFAM" id="SSF53850">
    <property type="entry name" value="Periplasmic binding protein-like II"/>
    <property type="match status" value="2"/>
</dbReference>
<dbReference type="OrthoDB" id="6117597at2759"/>
<feature type="transmembrane region" description="Helical" evidence="9">
    <location>
        <begin position="326"/>
        <end position="344"/>
    </location>
</feature>
<dbReference type="AlphaFoldDB" id="A0A7E5X511"/>
<evidence type="ECO:0000256" key="10">
    <source>
        <dbReference type="SAM" id="SignalP"/>
    </source>
</evidence>
<dbReference type="GO" id="GO:0005886">
    <property type="term" value="C:plasma membrane"/>
    <property type="evidence" value="ECO:0007669"/>
    <property type="project" value="UniProtKB-SubCell"/>
</dbReference>
<feature type="signal peptide" evidence="10">
    <location>
        <begin position="1"/>
        <end position="16"/>
    </location>
</feature>
<feature type="transmembrane region" description="Helical" evidence="9">
    <location>
        <begin position="585"/>
        <end position="609"/>
    </location>
</feature>
<dbReference type="GeneID" id="113508716"/>
<evidence type="ECO:0000256" key="9">
    <source>
        <dbReference type="SAM" id="Phobius"/>
    </source>
</evidence>
<keyword evidence="10" id="KW-0732">Signal</keyword>
<evidence type="ECO:0000256" key="7">
    <source>
        <dbReference type="ARBA" id="ARBA00023170"/>
    </source>
</evidence>
<feature type="transmembrane region" description="Helical" evidence="9">
    <location>
        <begin position="1038"/>
        <end position="1062"/>
    </location>
</feature>
<evidence type="ECO:0000313" key="13">
    <source>
        <dbReference type="Proteomes" id="UP000322000"/>
    </source>
</evidence>
<sequence>MKRIFLFLILCGLSYGQEVPTGAIVDVIHAAARSSSVIAKLCWSPSKILDFYSTLAEQYTQFTTGEVINGDDAQFYDEEHHAVFLADLECPDIIKYFQNNSARNFFRAPFRWILFGSFRNNSQDVVPEEIASIDVLVDSEVVVIQSNKDIYEMHFIYKISSNHTWKTEFYGTWDATNRFQKSKQLSEATALRRLDIEGYEIAICYVITNNESINHLTDGVDDHVDTITKVNFPTTNHLLDFLNAKRKYIFADTWGYRVNGTWNGMTGYLVRGEVEIGGSPMFFTFERISIVDYIASPTPTRSKFVFQQPKLSYENNLFLLPFNTTVWYSTMALVFIIYLVLLMVTKWEWKKTKDRIEKRQRDSGVLRANISDIIILMFGAACQQGSPCELKGSLGRVVMLVLFLALMFLYTSYSANIVALLQSSSSHIKTLEDLLHSRIKFGVHDTVFNRYYFSTATEPIRKEIYQKKVAPPGTPPRFMTMDEGVLKIRKGLFAFHMETGVGYKFVGKYFNEGEKCGLREIQYLQVIDPWLAVRKNTPFREMFTIGTRRIQEHGLQHRENHLMYEKRPKCSGGGSNFVSVSMVDCYPAVLILTYGTILSLFLLGFEILFHKRQTLIHKLGCMKHNYTCDNRYTLEDKMKSPLFFIIIIFCLEKCVSISNQTNELKMIVDFVQSYDKPTTVVARVCWKTAEKVKLANMLAIAEKPRNIAFLGKRKAVKYSKPNNDILFVIDLNCEDSNTFFMQAEKNKLFTKHYRWFIFGTKEVDDVIPYELENINILIDSDVIIKQEMDNEECVLKSIYKINTDRDWISRHYGTWSPNYGLILAKDNKISNVMKRKDLRGEPVTTSVVISDNSTKTELFDLRHLTIDTTSKSAYRIVYPLHYFLNSSARLTFSDTWGYYINNTWNGMIGDIHLVKADLCGTVTFMTKERATVLEYLIRPTPVNSKFVFRQPPLSYQNNLFLLPFTTSVWYCAAVFVLILTFILYINTQWDNKKYEEYNKQKMDQSCLPPTWSDITIFVLSAISQQGSSNELKGTLGRFVMFLVFLAFLFIYTSYSANIVALLQSTSNQIRTLSDLLNSKLELGVEDVAYNKYYFSPAYASRNPIAKAIYETKIAPKGSPNFMSIEEGIKRMQKKPFAFNMNLGVGYKIIAAYFQEHEKCGLQEIDFIQGNHPWLCCRKNSPFTELYKVGLMRIEEHGLSDRENNLIYAKKPVCTSMGGSFGSVNMVDFYPVLLMLLYGMIFALALLAAEVFVHRRKQKKLRFNEVHSE</sequence>
<evidence type="ECO:0000256" key="4">
    <source>
        <dbReference type="ARBA" id="ARBA00022692"/>
    </source>
</evidence>
<evidence type="ECO:0000259" key="11">
    <source>
        <dbReference type="Pfam" id="PF00060"/>
    </source>
</evidence>
<organism evidence="13 14">
    <name type="scientific">Trichoplusia ni</name>
    <name type="common">Cabbage looper</name>
    <dbReference type="NCBI Taxonomy" id="7111"/>
    <lineage>
        <taxon>Eukaryota</taxon>
        <taxon>Metazoa</taxon>
        <taxon>Ecdysozoa</taxon>
        <taxon>Arthropoda</taxon>
        <taxon>Hexapoda</taxon>
        <taxon>Insecta</taxon>
        <taxon>Pterygota</taxon>
        <taxon>Neoptera</taxon>
        <taxon>Endopterygota</taxon>
        <taxon>Lepidoptera</taxon>
        <taxon>Glossata</taxon>
        <taxon>Ditrysia</taxon>
        <taxon>Noctuoidea</taxon>
        <taxon>Noctuidae</taxon>
        <taxon>Plusiinae</taxon>
        <taxon>Trichoplusia</taxon>
    </lineage>
</organism>
<feature type="domain" description="Ionotropic receptor 75a N-terminal" evidence="12">
    <location>
        <begin position="662"/>
        <end position="847"/>
    </location>
</feature>
<evidence type="ECO:0000256" key="8">
    <source>
        <dbReference type="ARBA" id="ARBA00023180"/>
    </source>
</evidence>
<dbReference type="GO" id="GO:0015276">
    <property type="term" value="F:ligand-gated monoatomic ion channel activity"/>
    <property type="evidence" value="ECO:0007669"/>
    <property type="project" value="InterPro"/>
</dbReference>
<keyword evidence="8" id="KW-0325">Glycoprotein</keyword>
<name>A0A7E5X511_TRINI</name>
<comment type="subcellular location">
    <subcellularLocation>
        <location evidence="1">Cell membrane</location>
        <topology evidence="1">Multi-pass membrane protein</topology>
    </subcellularLocation>
</comment>
<evidence type="ECO:0000256" key="5">
    <source>
        <dbReference type="ARBA" id="ARBA00022989"/>
    </source>
</evidence>
<proteinExistence type="inferred from homology"/>
<evidence type="ECO:0000256" key="2">
    <source>
        <dbReference type="ARBA" id="ARBA00008685"/>
    </source>
</evidence>
<keyword evidence="4 9" id="KW-0812">Transmembrane</keyword>
<feature type="chain" id="PRO_5028972649" evidence="10">
    <location>
        <begin position="17"/>
        <end position="1268"/>
    </location>
</feature>
<dbReference type="KEGG" id="tnl:113508716"/>
<feature type="domain" description="Ionotropic glutamate receptor C-terminal" evidence="11">
    <location>
        <begin position="324"/>
        <end position="572"/>
    </location>
</feature>
<reference evidence="14" key="1">
    <citation type="submission" date="2025-08" db="UniProtKB">
        <authorList>
            <consortium name="RefSeq"/>
        </authorList>
    </citation>
    <scope>IDENTIFICATION</scope>
</reference>
<accession>A0A7E5X511</accession>
<dbReference type="PANTHER" id="PTHR42643">
    <property type="entry name" value="IONOTROPIC RECEPTOR 20A-RELATED"/>
    <property type="match status" value="1"/>
</dbReference>
<protein>
    <submittedName>
        <fullName evidence="14">Uncharacterized protein LOC113508716</fullName>
    </submittedName>
</protein>
<evidence type="ECO:0000256" key="1">
    <source>
        <dbReference type="ARBA" id="ARBA00004651"/>
    </source>
</evidence>
<feature type="domain" description="Ionotropic receptor 75a N-terminal" evidence="12">
    <location>
        <begin position="39"/>
        <end position="198"/>
    </location>
</feature>
<evidence type="ECO:0000259" key="12">
    <source>
        <dbReference type="Pfam" id="PF24576"/>
    </source>
</evidence>
<keyword evidence="5 9" id="KW-1133">Transmembrane helix</keyword>
<evidence type="ECO:0000313" key="14">
    <source>
        <dbReference type="RefSeq" id="XP_026747601.1"/>
    </source>
</evidence>
<keyword evidence="13" id="KW-1185">Reference proteome</keyword>
<dbReference type="Gene3D" id="3.40.190.10">
    <property type="entry name" value="Periplasmic binding protein-like II"/>
    <property type="match status" value="2"/>
</dbReference>
<dbReference type="Pfam" id="PF00060">
    <property type="entry name" value="Lig_chan"/>
    <property type="match status" value="2"/>
</dbReference>
<keyword evidence="6 9" id="KW-0472">Membrane</keyword>
<dbReference type="GO" id="GO:0050906">
    <property type="term" value="P:detection of stimulus involved in sensory perception"/>
    <property type="evidence" value="ECO:0007669"/>
    <property type="project" value="UniProtKB-ARBA"/>
</dbReference>
<comment type="similarity">
    <text evidence="2">Belongs to the glutamate-gated ion channel (TC 1.A.10.1) family.</text>
</comment>
<keyword evidence="7" id="KW-0675">Receptor</keyword>
<dbReference type="InParanoid" id="A0A7E5X511"/>
<dbReference type="InterPro" id="IPR001320">
    <property type="entry name" value="Iontro_rcpt_C"/>
</dbReference>
<feature type="transmembrane region" description="Helical" evidence="9">
    <location>
        <begin position="398"/>
        <end position="421"/>
    </location>
</feature>
<dbReference type="Gene3D" id="1.10.287.70">
    <property type="match status" value="2"/>
</dbReference>
<dbReference type="RefSeq" id="XP_026747601.1">
    <property type="nucleotide sequence ID" value="XM_026891800.1"/>
</dbReference>
<feature type="transmembrane region" description="Helical" evidence="9">
    <location>
        <begin position="959"/>
        <end position="985"/>
    </location>
</feature>
<dbReference type="Proteomes" id="UP000322000">
    <property type="component" value="Chromosome 3"/>
</dbReference>
<feature type="transmembrane region" description="Helical" evidence="9">
    <location>
        <begin position="1228"/>
        <end position="1252"/>
    </location>
</feature>
<dbReference type="InterPro" id="IPR057074">
    <property type="entry name" value="IR75A_N"/>
</dbReference>
<dbReference type="Pfam" id="PF24576">
    <property type="entry name" value="IR75A_N"/>
    <property type="match status" value="2"/>
</dbReference>
<dbReference type="InterPro" id="IPR052192">
    <property type="entry name" value="Insect_Ionotropic_Sensory_Rcpt"/>
</dbReference>